<dbReference type="InterPro" id="IPR023631">
    <property type="entry name" value="Amidase_dom"/>
</dbReference>
<keyword evidence="3" id="KW-1185">Reference proteome</keyword>
<protein>
    <recommendedName>
        <fullName evidence="1">Amidase domain-containing protein</fullName>
    </recommendedName>
</protein>
<evidence type="ECO:0000259" key="1">
    <source>
        <dbReference type="Pfam" id="PF01425"/>
    </source>
</evidence>
<dbReference type="EMBL" id="BMAO01007794">
    <property type="protein sequence ID" value="GFR18571.1"/>
    <property type="molecule type" value="Genomic_DNA"/>
</dbReference>
<name>A0A8X6H795_TRICU</name>
<proteinExistence type="predicted"/>
<gene>
    <name evidence="2" type="ORF">TNCT_313251</name>
</gene>
<dbReference type="AlphaFoldDB" id="A0A8X6H795"/>
<evidence type="ECO:0000313" key="3">
    <source>
        <dbReference type="Proteomes" id="UP000887116"/>
    </source>
</evidence>
<evidence type="ECO:0000313" key="2">
    <source>
        <dbReference type="EMBL" id="GFR18571.1"/>
    </source>
</evidence>
<dbReference type="OrthoDB" id="421993at2759"/>
<dbReference type="Pfam" id="PF01425">
    <property type="entry name" value="Amidase"/>
    <property type="match status" value="1"/>
</dbReference>
<feature type="domain" description="Amidase" evidence="1">
    <location>
        <begin position="55"/>
        <end position="101"/>
    </location>
</feature>
<organism evidence="2 3">
    <name type="scientific">Trichonephila clavata</name>
    <name type="common">Joro spider</name>
    <name type="synonym">Nephila clavata</name>
    <dbReference type="NCBI Taxonomy" id="2740835"/>
    <lineage>
        <taxon>Eukaryota</taxon>
        <taxon>Metazoa</taxon>
        <taxon>Ecdysozoa</taxon>
        <taxon>Arthropoda</taxon>
        <taxon>Chelicerata</taxon>
        <taxon>Arachnida</taxon>
        <taxon>Araneae</taxon>
        <taxon>Araneomorphae</taxon>
        <taxon>Entelegynae</taxon>
        <taxon>Araneoidea</taxon>
        <taxon>Nephilidae</taxon>
        <taxon>Trichonephila</taxon>
    </lineage>
</organism>
<accession>A0A8X6H795</accession>
<dbReference type="Gene3D" id="3.90.1300.10">
    <property type="entry name" value="Amidase signature (AS) domain"/>
    <property type="match status" value="1"/>
</dbReference>
<dbReference type="InterPro" id="IPR036928">
    <property type="entry name" value="AS_sf"/>
</dbReference>
<reference evidence="2" key="1">
    <citation type="submission" date="2020-07" db="EMBL/GenBank/DDBJ databases">
        <title>Multicomponent nature underlies the extraordinary mechanical properties of spider dragline silk.</title>
        <authorList>
            <person name="Kono N."/>
            <person name="Nakamura H."/>
            <person name="Mori M."/>
            <person name="Yoshida Y."/>
            <person name="Ohtoshi R."/>
            <person name="Malay A.D."/>
            <person name="Moran D.A.P."/>
            <person name="Tomita M."/>
            <person name="Numata K."/>
            <person name="Arakawa K."/>
        </authorList>
    </citation>
    <scope>NUCLEOTIDE SEQUENCE</scope>
</reference>
<comment type="caution">
    <text evidence="2">The sequence shown here is derived from an EMBL/GenBank/DDBJ whole genome shotgun (WGS) entry which is preliminary data.</text>
</comment>
<dbReference type="Proteomes" id="UP000887116">
    <property type="component" value="Unassembled WGS sequence"/>
</dbReference>
<sequence length="149" mass="17359">MHFLHNPKQRNEERKKTEKKARKYLNIVSQKIKKKIFSVIDLCSLCLERKCSYEVYLSILDGIPIAFKDSWSTKNLCTTCASIMLSNYIATYDATAVEKLCNRESQRAIDLLMELQRNIIVLLLGEKDLELSFEKESLLEIIFCSKKIM</sequence>
<dbReference type="SUPFAM" id="SSF75304">
    <property type="entry name" value="Amidase signature (AS) enzymes"/>
    <property type="match status" value="1"/>
</dbReference>